<dbReference type="Proteomes" id="UP000649617">
    <property type="component" value="Unassembled WGS sequence"/>
</dbReference>
<feature type="compositionally biased region" description="Basic residues" evidence="1">
    <location>
        <begin position="264"/>
        <end position="274"/>
    </location>
</feature>
<dbReference type="PANTHER" id="PTHR46672:SF8">
    <property type="entry name" value="BTB DOMAIN-CONTAINING PROTEIN"/>
    <property type="match status" value="1"/>
</dbReference>
<reference evidence="3" key="1">
    <citation type="submission" date="2021-02" db="EMBL/GenBank/DDBJ databases">
        <authorList>
            <person name="Dougan E. K."/>
            <person name="Rhodes N."/>
            <person name="Thang M."/>
            <person name="Chan C."/>
        </authorList>
    </citation>
    <scope>NUCLEOTIDE SEQUENCE</scope>
</reference>
<dbReference type="PROSITE" id="PS50097">
    <property type="entry name" value="BTB"/>
    <property type="match status" value="1"/>
</dbReference>
<dbReference type="OrthoDB" id="6359816at2759"/>
<feature type="non-terminal residue" evidence="3">
    <location>
        <position position="274"/>
    </location>
</feature>
<dbReference type="AlphaFoldDB" id="A0A812TLT6"/>
<feature type="domain" description="BTB" evidence="2">
    <location>
        <begin position="101"/>
        <end position="168"/>
    </location>
</feature>
<dbReference type="Pfam" id="PF00651">
    <property type="entry name" value="BTB"/>
    <property type="match status" value="1"/>
</dbReference>
<keyword evidence="4" id="KW-1185">Reference proteome</keyword>
<name>A0A812TLT6_SYMPI</name>
<dbReference type="InterPro" id="IPR011333">
    <property type="entry name" value="SKP1/BTB/POZ_sf"/>
</dbReference>
<accession>A0A812TLT6</accession>
<dbReference type="InterPro" id="IPR044714">
    <property type="entry name" value="AtSIBP1-like"/>
</dbReference>
<protein>
    <recommendedName>
        <fullName evidence="2">BTB domain-containing protein</fullName>
    </recommendedName>
</protein>
<dbReference type="CDD" id="cd18186">
    <property type="entry name" value="BTB_POZ_ZBTB_KLHL-like"/>
    <property type="match status" value="1"/>
</dbReference>
<gene>
    <name evidence="3" type="ORF">SPIL2461_LOCUS14028</name>
</gene>
<feature type="region of interest" description="Disordered" evidence="1">
    <location>
        <begin position="245"/>
        <end position="274"/>
    </location>
</feature>
<dbReference type="InterPro" id="IPR000210">
    <property type="entry name" value="BTB/POZ_dom"/>
</dbReference>
<dbReference type="SUPFAM" id="SSF54695">
    <property type="entry name" value="POZ domain"/>
    <property type="match status" value="1"/>
</dbReference>
<evidence type="ECO:0000256" key="1">
    <source>
        <dbReference type="SAM" id="MobiDB-lite"/>
    </source>
</evidence>
<evidence type="ECO:0000313" key="3">
    <source>
        <dbReference type="EMBL" id="CAE7532319.1"/>
    </source>
</evidence>
<proteinExistence type="predicted"/>
<dbReference type="Gene3D" id="3.30.710.10">
    <property type="entry name" value="Potassium Channel Kv1.1, Chain A"/>
    <property type="match status" value="1"/>
</dbReference>
<dbReference type="PANTHER" id="PTHR46672">
    <property type="entry name" value="OS08G0495500 PROTEIN-RELATED"/>
    <property type="match status" value="1"/>
</dbReference>
<sequence>ADPQRCHPSDNGCVAEVRKKHDRENTLLQIPYAGHSAISFAFAQLQAMRKAIGVDWSVRIRYFEKALELLGTIKAVNEENVAVPRSLVDMWESLREMTSTHNVVFETADDDVSAHELILLAASPVQKAMLESAMMEGSSKRIAVKDSASSGVRLFLDMVYSSSSRDEPDYKSALVALDLAHRWQVLGMVPVLAGILREMITVDSFMAIAEAAVLKELEPLQQACAAFGAKNVKIKAMLKKGPVPAPVRKLLGTSDATEAEEGQKKKKRRTFQAP</sequence>
<evidence type="ECO:0000313" key="4">
    <source>
        <dbReference type="Proteomes" id="UP000649617"/>
    </source>
</evidence>
<organism evidence="3 4">
    <name type="scientific">Symbiodinium pilosum</name>
    <name type="common">Dinoflagellate</name>
    <dbReference type="NCBI Taxonomy" id="2952"/>
    <lineage>
        <taxon>Eukaryota</taxon>
        <taxon>Sar</taxon>
        <taxon>Alveolata</taxon>
        <taxon>Dinophyceae</taxon>
        <taxon>Suessiales</taxon>
        <taxon>Symbiodiniaceae</taxon>
        <taxon>Symbiodinium</taxon>
    </lineage>
</organism>
<evidence type="ECO:0000259" key="2">
    <source>
        <dbReference type="PROSITE" id="PS50097"/>
    </source>
</evidence>
<dbReference type="EMBL" id="CAJNIZ010031735">
    <property type="protein sequence ID" value="CAE7532319.1"/>
    <property type="molecule type" value="Genomic_DNA"/>
</dbReference>
<comment type="caution">
    <text evidence="3">The sequence shown here is derived from an EMBL/GenBank/DDBJ whole genome shotgun (WGS) entry which is preliminary data.</text>
</comment>